<dbReference type="InterPro" id="IPR006665">
    <property type="entry name" value="OmpA-like"/>
</dbReference>
<dbReference type="AlphaFoldDB" id="A0A6S6S7R3"/>
<evidence type="ECO:0000256" key="2">
    <source>
        <dbReference type="ARBA" id="ARBA00023136"/>
    </source>
</evidence>
<proteinExistence type="predicted"/>
<dbReference type="PANTHER" id="PTHR30329">
    <property type="entry name" value="STATOR ELEMENT OF FLAGELLAR MOTOR COMPLEX"/>
    <property type="match status" value="1"/>
</dbReference>
<keyword evidence="2 4" id="KW-0472">Membrane</keyword>
<organism evidence="7">
    <name type="scientific">uncultured Thiotrichaceae bacterium</name>
    <dbReference type="NCBI Taxonomy" id="298394"/>
    <lineage>
        <taxon>Bacteria</taxon>
        <taxon>Pseudomonadati</taxon>
        <taxon>Pseudomonadota</taxon>
        <taxon>Gammaproteobacteria</taxon>
        <taxon>Thiotrichales</taxon>
        <taxon>Thiotrichaceae</taxon>
        <taxon>environmental samples</taxon>
    </lineage>
</organism>
<dbReference type="Pfam" id="PF00691">
    <property type="entry name" value="OmpA"/>
    <property type="match status" value="1"/>
</dbReference>
<evidence type="ECO:0000256" key="3">
    <source>
        <dbReference type="ARBA" id="ARBA00023237"/>
    </source>
</evidence>
<keyword evidence="5" id="KW-0732">Signal</keyword>
<feature type="chain" id="PRO_5028371287" evidence="5">
    <location>
        <begin position="31"/>
        <end position="373"/>
    </location>
</feature>
<comment type="subcellular location">
    <subcellularLocation>
        <location evidence="1">Cell outer membrane</location>
    </subcellularLocation>
</comment>
<dbReference type="PANTHER" id="PTHR30329:SF21">
    <property type="entry name" value="LIPOPROTEIN YIAD-RELATED"/>
    <property type="match status" value="1"/>
</dbReference>
<reference evidence="7" key="1">
    <citation type="submission" date="2020-01" db="EMBL/GenBank/DDBJ databases">
        <authorList>
            <person name="Meier V. D."/>
            <person name="Meier V D."/>
        </authorList>
    </citation>
    <scope>NUCLEOTIDE SEQUENCE</scope>
    <source>
        <strain evidence="7">HLG_WM_MAG_07</strain>
    </source>
</reference>
<dbReference type="GO" id="GO:0009279">
    <property type="term" value="C:cell outer membrane"/>
    <property type="evidence" value="ECO:0007669"/>
    <property type="project" value="UniProtKB-SubCell"/>
</dbReference>
<keyword evidence="3" id="KW-0998">Cell outer membrane</keyword>
<dbReference type="InterPro" id="IPR036737">
    <property type="entry name" value="OmpA-like_sf"/>
</dbReference>
<dbReference type="InterPro" id="IPR050330">
    <property type="entry name" value="Bact_OuterMem_StrucFunc"/>
</dbReference>
<protein>
    <submittedName>
        <fullName evidence="7">Outer membrane protein OmpA</fullName>
    </submittedName>
</protein>
<dbReference type="SUPFAM" id="SSF103088">
    <property type="entry name" value="OmpA-like"/>
    <property type="match status" value="1"/>
</dbReference>
<dbReference type="PRINTS" id="PR01021">
    <property type="entry name" value="OMPADOMAIN"/>
</dbReference>
<evidence type="ECO:0000256" key="1">
    <source>
        <dbReference type="ARBA" id="ARBA00004442"/>
    </source>
</evidence>
<dbReference type="Gene3D" id="3.30.1330.60">
    <property type="entry name" value="OmpA-like domain"/>
    <property type="match status" value="1"/>
</dbReference>
<evidence type="ECO:0000256" key="5">
    <source>
        <dbReference type="SAM" id="SignalP"/>
    </source>
</evidence>
<dbReference type="InterPro" id="IPR006664">
    <property type="entry name" value="OMP_bac"/>
</dbReference>
<feature type="domain" description="OmpA-like" evidence="6">
    <location>
        <begin position="255"/>
        <end position="372"/>
    </location>
</feature>
<dbReference type="PROSITE" id="PS51123">
    <property type="entry name" value="OMPA_2"/>
    <property type="match status" value="1"/>
</dbReference>
<evidence type="ECO:0000313" key="7">
    <source>
        <dbReference type="EMBL" id="CAA6801084.1"/>
    </source>
</evidence>
<gene>
    <name evidence="7" type="ORF">HELGO_WM10503</name>
</gene>
<feature type="signal peptide" evidence="5">
    <location>
        <begin position="1"/>
        <end position="30"/>
    </location>
</feature>
<name>A0A6S6S7R3_9GAMM</name>
<evidence type="ECO:0000256" key="4">
    <source>
        <dbReference type="PROSITE-ProRule" id="PRU00473"/>
    </source>
</evidence>
<accession>A0A6S6S7R3</accession>
<sequence>MISSHSLSNRFWINTLLSILLACISHTAIANDKIQIPKIIQSIDSTISNKPEYYPQCRKTPLRVGKEDYQKGYLSLRGLKGVYINIDDVLKGAAARNVVLEENLKGLVVKMLNDAGLRLLTKEEMKKTPGQPEMSMYPSFPNHLGPYNEGDERIPYREDCCSIGIWTSFAQGAATLRDPLTNHKLGTWGTGHNTTDCSDVGGWMSKVVKETVEAFVEDKVKAEKEKIEQKEKAQAAGKKILEAKKQETPAESGAMECNTSLMMYIEMFKTNQTHIMPSKYFVLNKLAEAMMSCPTYHYIIETHADPRASHAYNEKLSEKRAASIKRYLMNKGVDENAFEMMAFGESRPVTAGVADEDYAANRRVVVTPIKVQP</sequence>
<evidence type="ECO:0000259" key="6">
    <source>
        <dbReference type="PROSITE" id="PS51123"/>
    </source>
</evidence>
<dbReference type="EMBL" id="CACVAY010000007">
    <property type="protein sequence ID" value="CAA6801084.1"/>
    <property type="molecule type" value="Genomic_DNA"/>
</dbReference>
<dbReference type="CDD" id="cd07185">
    <property type="entry name" value="OmpA_C-like"/>
    <property type="match status" value="1"/>
</dbReference>